<evidence type="ECO:0000256" key="5">
    <source>
        <dbReference type="ARBA" id="ARBA00022741"/>
    </source>
</evidence>
<keyword evidence="3" id="KW-0808">Transferase</keyword>
<dbReference type="SUPFAM" id="SSF56672">
    <property type="entry name" value="DNA/RNA polymerases"/>
    <property type="match status" value="1"/>
</dbReference>
<organism evidence="11">
    <name type="scientific">Leviviridae sp</name>
    <dbReference type="NCBI Taxonomy" id="2027243"/>
    <lineage>
        <taxon>Viruses</taxon>
        <taxon>Riboviria</taxon>
        <taxon>Orthornavirae</taxon>
        <taxon>Lenarviricota</taxon>
        <taxon>Leviviricetes</taxon>
        <taxon>Norzivirales</taxon>
        <taxon>Fiersviridae</taxon>
    </lineage>
</organism>
<reference evidence="11" key="1">
    <citation type="submission" date="2019-05" db="EMBL/GenBank/DDBJ databases">
        <title>Metatranscriptomic reconstruction reveals RNA viruses with the potential to shape carbon cycling in soil.</title>
        <authorList>
            <person name="Starr E.P."/>
            <person name="Nuccio E."/>
            <person name="Pett-Ridge J."/>
            <person name="Banfield J.F."/>
            <person name="Firestone M.K."/>
        </authorList>
    </citation>
    <scope>NUCLEOTIDE SEQUENCE</scope>
    <source>
        <strain evidence="11">H3_Rhizo_37_scaffold_114</strain>
    </source>
</reference>
<evidence type="ECO:0000256" key="4">
    <source>
        <dbReference type="ARBA" id="ARBA00022695"/>
    </source>
</evidence>
<keyword evidence="9" id="KW-0479">Metal-binding</keyword>
<protein>
    <recommendedName>
        <fullName evidence="1">RNA-directed RNA polymerase</fullName>
        <ecNumber evidence="1">2.7.7.48</ecNumber>
    </recommendedName>
    <alternativeName>
        <fullName evidence="7">RNA replicase beta chain</fullName>
    </alternativeName>
</protein>
<keyword evidence="5" id="KW-0547">Nucleotide-binding</keyword>
<dbReference type="Pfam" id="PF03431">
    <property type="entry name" value="RNA_replicase_B"/>
    <property type="match status" value="1"/>
</dbReference>
<keyword evidence="9" id="KW-0460">Magnesium</keyword>
<dbReference type="InterPro" id="IPR005093">
    <property type="entry name" value="RNArep_beta"/>
</dbReference>
<gene>
    <name evidence="11" type="ORF">H3Rhizo37114_000004</name>
</gene>
<dbReference type="GO" id="GO:0039694">
    <property type="term" value="P:viral RNA genome replication"/>
    <property type="evidence" value="ECO:0007669"/>
    <property type="project" value="InterPro"/>
</dbReference>
<evidence type="ECO:0000256" key="7">
    <source>
        <dbReference type="ARBA" id="ARBA00030248"/>
    </source>
</evidence>
<dbReference type="EC" id="2.7.7.48" evidence="1"/>
<evidence type="ECO:0000256" key="9">
    <source>
        <dbReference type="PIRSR" id="PIRSR605093-1"/>
    </source>
</evidence>
<evidence type="ECO:0000259" key="10">
    <source>
        <dbReference type="PROSITE" id="PS50522"/>
    </source>
</evidence>
<dbReference type="GO" id="GO:0000166">
    <property type="term" value="F:nucleotide binding"/>
    <property type="evidence" value="ECO:0007669"/>
    <property type="project" value="UniProtKB-KW"/>
</dbReference>
<feature type="binding site" evidence="9">
    <location>
        <position position="139"/>
    </location>
    <ligand>
        <name>Mg(2+)</name>
        <dbReference type="ChEBI" id="CHEBI:18420"/>
        <label>2</label>
    </ligand>
</feature>
<feature type="domain" description="RdRp catalytic" evidence="10">
    <location>
        <begin position="28"/>
        <end position="171"/>
    </location>
</feature>
<keyword evidence="6" id="KW-0693">Viral RNA replication</keyword>
<dbReference type="InterPro" id="IPR043502">
    <property type="entry name" value="DNA/RNA_pol_sf"/>
</dbReference>
<evidence type="ECO:0000256" key="2">
    <source>
        <dbReference type="ARBA" id="ARBA00022484"/>
    </source>
</evidence>
<evidence type="ECO:0000256" key="1">
    <source>
        <dbReference type="ARBA" id="ARBA00012494"/>
    </source>
</evidence>
<feature type="binding site" evidence="9">
    <location>
        <position position="140"/>
    </location>
    <ligand>
        <name>Mg(2+)</name>
        <dbReference type="ChEBI" id="CHEBI:18420"/>
        <label>2</label>
    </ligand>
</feature>
<evidence type="ECO:0000256" key="6">
    <source>
        <dbReference type="ARBA" id="ARBA00022953"/>
    </source>
</evidence>
<dbReference type="PROSITE" id="PS50522">
    <property type="entry name" value="RDRP_PHAGE"/>
    <property type="match status" value="1"/>
</dbReference>
<dbReference type="GO" id="GO:0046872">
    <property type="term" value="F:metal ion binding"/>
    <property type="evidence" value="ECO:0007669"/>
    <property type="project" value="UniProtKB-KW"/>
</dbReference>
<accession>A0A514D2Z3</accession>
<evidence type="ECO:0000313" key="11">
    <source>
        <dbReference type="EMBL" id="QDH87980.1"/>
    </source>
</evidence>
<dbReference type="EMBL" id="MN033766">
    <property type="protein sequence ID" value="QDH87980.1"/>
    <property type="molecule type" value="Genomic_RNA"/>
</dbReference>
<feature type="binding site" evidence="9">
    <location>
        <position position="43"/>
    </location>
    <ligand>
        <name>Mg(2+)</name>
        <dbReference type="ChEBI" id="CHEBI:18420"/>
        <label>2</label>
    </ligand>
</feature>
<evidence type="ECO:0000256" key="3">
    <source>
        <dbReference type="ARBA" id="ARBA00022679"/>
    </source>
</evidence>
<keyword evidence="2 11" id="KW-0696">RNA-directed RNA polymerase</keyword>
<name>A0A514D2Z3_9VIRU</name>
<sequence length="328" mass="36454">MLPLVREIELNPVSRSFTAFTDQTPNQELARLGSLDGSLATLDLSEASDRVANWLVEELFADYPHFLEGIQACRSTRCRLPSGEVIPLLKFASMGSALTFPIEAMIFTAISILGCLGMSRSPTMPLIKRLVGSVRVYGDDIIVPVDKAVAVSEMLETFGFQVNQHKSFWNGPFRESCGKEYFFGEDVSIVKSRRAFPDTRHCVPELVSLVSFRNQLCEAGWLDTVEMLDTEILHLLGGRFPYVSGNSSLLGRVGPDRPEIHRGHPTLHRPEAKGYCLDVRIPHSPLSGIPALTKCLMHPEITLEQIDHLKRSGRPRAVGLKLAWAPVY</sequence>
<evidence type="ECO:0000256" key="8">
    <source>
        <dbReference type="ARBA" id="ARBA00048744"/>
    </source>
</evidence>
<comment type="cofactor">
    <cofactor evidence="9">
        <name>Mg(2+)</name>
        <dbReference type="ChEBI" id="CHEBI:18420"/>
    </cofactor>
    <text evidence="9">Binds 2 Mg(2+) per subunit.</text>
</comment>
<proteinExistence type="predicted"/>
<comment type="catalytic activity">
    <reaction evidence="8">
        <text>RNA(n) + a ribonucleoside 5'-triphosphate = RNA(n+1) + diphosphate</text>
        <dbReference type="Rhea" id="RHEA:21248"/>
        <dbReference type="Rhea" id="RHEA-COMP:14527"/>
        <dbReference type="Rhea" id="RHEA-COMP:17342"/>
        <dbReference type="ChEBI" id="CHEBI:33019"/>
        <dbReference type="ChEBI" id="CHEBI:61557"/>
        <dbReference type="ChEBI" id="CHEBI:140395"/>
        <dbReference type="EC" id="2.7.7.48"/>
    </reaction>
</comment>
<dbReference type="InterPro" id="IPR007096">
    <property type="entry name" value="RNA-dir_Rpol_cat_phage"/>
</dbReference>
<keyword evidence="4" id="KW-0548">Nucleotidyltransferase</keyword>
<dbReference type="GO" id="GO:0003968">
    <property type="term" value="F:RNA-directed RNA polymerase activity"/>
    <property type="evidence" value="ECO:0007669"/>
    <property type="project" value="UniProtKB-KW"/>
</dbReference>